<name>A0ABR1UVJ6_9PEZI</name>
<gene>
    <name evidence="1" type="ORF">PG994_008229</name>
</gene>
<dbReference type="PANTHER" id="PTHR34673">
    <property type="entry name" value="COLD-REGULATED PROTEIN"/>
    <property type="match status" value="1"/>
</dbReference>
<sequence>MDCLPFPVVCFQCGTDQNPCRCKVVGPTLGFLTTVGLAVRDPARLHNIGRNIGLIWFISDRLLAFITTVLLLRNADSLQLDAKRDT</sequence>
<dbReference type="PANTHER" id="PTHR34673:SF1">
    <property type="entry name" value="COLD-REGULATED PROTEIN"/>
    <property type="match status" value="1"/>
</dbReference>
<dbReference type="EMBL" id="JAQQWL010000008">
    <property type="protein sequence ID" value="KAK8061863.1"/>
    <property type="molecule type" value="Genomic_DNA"/>
</dbReference>
<evidence type="ECO:0000313" key="1">
    <source>
        <dbReference type="EMBL" id="KAK8061863.1"/>
    </source>
</evidence>
<comment type="caution">
    <text evidence="1">The sequence shown here is derived from an EMBL/GenBank/DDBJ whole genome shotgun (WGS) entry which is preliminary data.</text>
</comment>
<dbReference type="RefSeq" id="XP_066715125.1">
    <property type="nucleotide sequence ID" value="XM_066859638.1"/>
</dbReference>
<proteinExistence type="predicted"/>
<evidence type="ECO:0000313" key="2">
    <source>
        <dbReference type="Proteomes" id="UP001480595"/>
    </source>
</evidence>
<reference evidence="1 2" key="1">
    <citation type="submission" date="2023-01" db="EMBL/GenBank/DDBJ databases">
        <title>Analysis of 21 Apiospora genomes using comparative genomics revels a genus with tremendous synthesis potential of carbohydrate active enzymes and secondary metabolites.</title>
        <authorList>
            <person name="Sorensen T."/>
        </authorList>
    </citation>
    <scope>NUCLEOTIDE SEQUENCE [LARGE SCALE GENOMIC DNA]</scope>
    <source>
        <strain evidence="1 2">CBS 135458</strain>
    </source>
</reference>
<keyword evidence="2" id="KW-1185">Reference proteome</keyword>
<organism evidence="1 2">
    <name type="scientific">Apiospora phragmitis</name>
    <dbReference type="NCBI Taxonomy" id="2905665"/>
    <lineage>
        <taxon>Eukaryota</taxon>
        <taxon>Fungi</taxon>
        <taxon>Dikarya</taxon>
        <taxon>Ascomycota</taxon>
        <taxon>Pezizomycotina</taxon>
        <taxon>Sordariomycetes</taxon>
        <taxon>Xylariomycetidae</taxon>
        <taxon>Amphisphaeriales</taxon>
        <taxon>Apiosporaceae</taxon>
        <taxon>Apiospora</taxon>
    </lineage>
</organism>
<protein>
    <submittedName>
        <fullName evidence="1">Uncharacterized protein</fullName>
    </submittedName>
</protein>
<dbReference type="GeneID" id="92092701"/>
<accession>A0ABR1UVJ6</accession>
<dbReference type="Proteomes" id="UP001480595">
    <property type="component" value="Unassembled WGS sequence"/>
</dbReference>